<dbReference type="GO" id="GO:0035556">
    <property type="term" value="P:intracellular signal transduction"/>
    <property type="evidence" value="ECO:0007669"/>
    <property type="project" value="InterPro"/>
</dbReference>
<keyword evidence="2 3" id="KW-0040">ANK repeat</keyword>
<keyword evidence="1" id="KW-0677">Repeat</keyword>
<dbReference type="PANTHER" id="PTHR24161">
    <property type="entry name" value="ANK_REP_REGION DOMAIN-CONTAINING PROTEIN-RELATED"/>
    <property type="match status" value="1"/>
</dbReference>
<feature type="domain" description="SOCS box" evidence="4">
    <location>
        <begin position="328"/>
        <end position="366"/>
    </location>
</feature>
<sequence>MRPSSTARTRRAGPPLMHAVANGHVDVTELLLDCPVCDISLVDNFQQTALHVEAQSQSGSLEMTKLLTGHGLRGEAEDSESMTPFMRAVEAGNVQTAQYIFKVSGCRINARSIHGKTVLHIAAEKLRGRVASLWLLQVGAAINALDNRFQTPLMVCVQQKRHPHLVFRIMKHLVDAGSLINAQDVNGNTALLLAMSNPAAIKKHHIEFLLISSADANIPNRDGLTPLWQAIYDGIHYPDRLRIIRILLQENCYLEMTCRGRLLFTSGLDTVYCYENFLSPFEVAMDSGYYKAAKILMLAGCQVKPEMRYDEHASDIPAELQWFQYLVRNPVSLKHQCRLVVRCILGQSIQSKARRLPLPEQLKFYILLDDLFAA</sequence>
<organism evidence="5 6">
    <name type="scientific">Ridgeia piscesae</name>
    <name type="common">Tubeworm</name>
    <dbReference type="NCBI Taxonomy" id="27915"/>
    <lineage>
        <taxon>Eukaryota</taxon>
        <taxon>Metazoa</taxon>
        <taxon>Spiralia</taxon>
        <taxon>Lophotrochozoa</taxon>
        <taxon>Annelida</taxon>
        <taxon>Polychaeta</taxon>
        <taxon>Sedentaria</taxon>
        <taxon>Canalipalpata</taxon>
        <taxon>Sabellida</taxon>
        <taxon>Siboglinidae</taxon>
        <taxon>Ridgeia</taxon>
    </lineage>
</organism>
<dbReference type="InterPro" id="IPR002110">
    <property type="entry name" value="Ankyrin_rpt"/>
</dbReference>
<protein>
    <recommendedName>
        <fullName evidence="4">SOCS box domain-containing protein</fullName>
    </recommendedName>
</protein>
<evidence type="ECO:0000256" key="3">
    <source>
        <dbReference type="PROSITE-ProRule" id="PRU00023"/>
    </source>
</evidence>
<dbReference type="Pfam" id="PF07525">
    <property type="entry name" value="SOCS_box"/>
    <property type="match status" value="1"/>
</dbReference>
<dbReference type="SUPFAM" id="SSF48403">
    <property type="entry name" value="Ankyrin repeat"/>
    <property type="match status" value="2"/>
</dbReference>
<comment type="caution">
    <text evidence="5">The sequence shown here is derived from an EMBL/GenBank/DDBJ whole genome shotgun (WGS) entry which is preliminary data.</text>
</comment>
<dbReference type="AlphaFoldDB" id="A0AAD9KYF4"/>
<dbReference type="SMART" id="SM00969">
    <property type="entry name" value="SOCS_box"/>
    <property type="match status" value="1"/>
</dbReference>
<dbReference type="PROSITE" id="PS50088">
    <property type="entry name" value="ANK_REPEAT"/>
    <property type="match status" value="1"/>
</dbReference>
<gene>
    <name evidence="5" type="ORF">NP493_477g04008</name>
</gene>
<evidence type="ECO:0000256" key="1">
    <source>
        <dbReference type="ARBA" id="ARBA00022737"/>
    </source>
</evidence>
<evidence type="ECO:0000313" key="6">
    <source>
        <dbReference type="Proteomes" id="UP001209878"/>
    </source>
</evidence>
<proteinExistence type="predicted"/>
<accession>A0AAD9KYF4</accession>
<dbReference type="EMBL" id="JAODUO010000477">
    <property type="protein sequence ID" value="KAK2179706.1"/>
    <property type="molecule type" value="Genomic_DNA"/>
</dbReference>
<dbReference type="SUPFAM" id="SSF158235">
    <property type="entry name" value="SOCS box-like"/>
    <property type="match status" value="1"/>
</dbReference>
<dbReference type="Pfam" id="PF12796">
    <property type="entry name" value="Ank_2"/>
    <property type="match status" value="2"/>
</dbReference>
<feature type="repeat" description="ANK" evidence="3">
    <location>
        <begin position="114"/>
        <end position="147"/>
    </location>
</feature>
<dbReference type="InterPro" id="IPR036770">
    <property type="entry name" value="Ankyrin_rpt-contain_sf"/>
</dbReference>
<dbReference type="CDD" id="cd03716">
    <property type="entry name" value="SOCS_ASB_like"/>
    <property type="match status" value="1"/>
</dbReference>
<evidence type="ECO:0000313" key="5">
    <source>
        <dbReference type="EMBL" id="KAK2179706.1"/>
    </source>
</evidence>
<dbReference type="Proteomes" id="UP001209878">
    <property type="component" value="Unassembled WGS sequence"/>
</dbReference>
<dbReference type="InterPro" id="IPR001496">
    <property type="entry name" value="SOCS_box"/>
</dbReference>
<dbReference type="InterPro" id="IPR036036">
    <property type="entry name" value="SOCS_box-like_dom_sf"/>
</dbReference>
<dbReference type="Gene3D" id="1.25.40.20">
    <property type="entry name" value="Ankyrin repeat-containing domain"/>
    <property type="match status" value="1"/>
</dbReference>
<name>A0AAD9KYF4_RIDPI</name>
<reference evidence="5" key="1">
    <citation type="journal article" date="2023" name="Mol. Biol. Evol.">
        <title>Third-Generation Sequencing Reveals the Adaptive Role of the Epigenome in Three Deep-Sea Polychaetes.</title>
        <authorList>
            <person name="Perez M."/>
            <person name="Aroh O."/>
            <person name="Sun Y."/>
            <person name="Lan Y."/>
            <person name="Juniper S.K."/>
            <person name="Young C.R."/>
            <person name="Angers B."/>
            <person name="Qian P.Y."/>
        </authorList>
    </citation>
    <scope>NUCLEOTIDE SEQUENCE</scope>
    <source>
        <strain evidence="5">R07B-5</strain>
    </source>
</reference>
<evidence type="ECO:0000259" key="4">
    <source>
        <dbReference type="PROSITE" id="PS50225"/>
    </source>
</evidence>
<dbReference type="SMART" id="SM00248">
    <property type="entry name" value="ANK"/>
    <property type="match status" value="8"/>
</dbReference>
<keyword evidence="6" id="KW-1185">Reference proteome</keyword>
<dbReference type="PROSITE" id="PS50225">
    <property type="entry name" value="SOCS"/>
    <property type="match status" value="1"/>
</dbReference>
<dbReference type="Gene3D" id="1.10.750.20">
    <property type="entry name" value="SOCS box"/>
    <property type="match status" value="1"/>
</dbReference>
<evidence type="ECO:0000256" key="2">
    <source>
        <dbReference type="ARBA" id="ARBA00023043"/>
    </source>
</evidence>
<dbReference type="PANTHER" id="PTHR24161:SF85">
    <property type="entry name" value="PALMITOYLTRANSFERASE HIP14"/>
    <property type="match status" value="1"/>
</dbReference>